<name>A0A354YV08_9FIRM</name>
<dbReference type="PANTHER" id="PTHR34297:SF2">
    <property type="entry name" value="ASP23_GLS24 FAMILY ENVELOPE STRESS RESPONSE PROTEIN"/>
    <property type="match status" value="1"/>
</dbReference>
<dbReference type="Proteomes" id="UP000263273">
    <property type="component" value="Unassembled WGS sequence"/>
</dbReference>
<proteinExistence type="inferred from homology"/>
<feature type="non-terminal residue" evidence="2">
    <location>
        <position position="1"/>
    </location>
</feature>
<gene>
    <name evidence="2" type="ORF">DDZ44_03660</name>
</gene>
<dbReference type="Pfam" id="PF03780">
    <property type="entry name" value="Asp23"/>
    <property type="match status" value="1"/>
</dbReference>
<evidence type="ECO:0000313" key="2">
    <source>
        <dbReference type="EMBL" id="HBK53019.1"/>
    </source>
</evidence>
<dbReference type="AlphaFoldDB" id="A0A354YV08"/>
<evidence type="ECO:0000313" key="3">
    <source>
        <dbReference type="Proteomes" id="UP000263273"/>
    </source>
</evidence>
<evidence type="ECO:0000256" key="1">
    <source>
        <dbReference type="ARBA" id="ARBA00005721"/>
    </source>
</evidence>
<dbReference type="PANTHER" id="PTHR34297">
    <property type="entry name" value="HYPOTHETICAL CYTOSOLIC PROTEIN-RELATED"/>
    <property type="match status" value="1"/>
</dbReference>
<comment type="similarity">
    <text evidence="1">Belongs to the asp23 family.</text>
</comment>
<accession>A0A354YV08</accession>
<sequence length="55" mass="5757">GLIIDVYVIVGYGIKISEVASNVIQKVAYVVQNNTGLKVAAVNVNVKGIKVVTGK</sequence>
<organism evidence="2 3">
    <name type="scientific">Syntrophomonas wolfei</name>
    <dbReference type="NCBI Taxonomy" id="863"/>
    <lineage>
        <taxon>Bacteria</taxon>
        <taxon>Bacillati</taxon>
        <taxon>Bacillota</taxon>
        <taxon>Clostridia</taxon>
        <taxon>Eubacteriales</taxon>
        <taxon>Syntrophomonadaceae</taxon>
        <taxon>Syntrophomonas</taxon>
    </lineage>
</organism>
<comment type="caution">
    <text evidence="2">The sequence shown here is derived from an EMBL/GenBank/DDBJ whole genome shotgun (WGS) entry which is preliminary data.</text>
</comment>
<dbReference type="EMBL" id="DNZF01000080">
    <property type="protein sequence ID" value="HBK53019.1"/>
    <property type="molecule type" value="Genomic_DNA"/>
</dbReference>
<protein>
    <submittedName>
        <fullName evidence="2">Asp23/Gls24 family envelope stress response protein</fullName>
    </submittedName>
</protein>
<dbReference type="InterPro" id="IPR005531">
    <property type="entry name" value="Asp23"/>
</dbReference>
<reference evidence="2 3" key="1">
    <citation type="journal article" date="2018" name="Nat. Biotechnol.">
        <title>A standardized bacterial taxonomy based on genome phylogeny substantially revises the tree of life.</title>
        <authorList>
            <person name="Parks D.H."/>
            <person name="Chuvochina M."/>
            <person name="Waite D.W."/>
            <person name="Rinke C."/>
            <person name="Skarshewski A."/>
            <person name="Chaumeil P.A."/>
            <person name="Hugenholtz P."/>
        </authorList>
    </citation>
    <scope>NUCLEOTIDE SEQUENCE [LARGE SCALE GENOMIC DNA]</scope>
    <source>
        <strain evidence="2">UBA10948</strain>
    </source>
</reference>